<dbReference type="CDD" id="cd12797">
    <property type="entry name" value="M23_peptidase"/>
    <property type="match status" value="1"/>
</dbReference>
<proteinExistence type="predicted"/>
<dbReference type="RefSeq" id="WP_151618836.1">
    <property type="nucleotide sequence ID" value="NZ_WBXO01000002.1"/>
</dbReference>
<feature type="domain" description="LysM" evidence="2">
    <location>
        <begin position="126"/>
        <end position="170"/>
    </location>
</feature>
<evidence type="ECO:0000259" key="2">
    <source>
        <dbReference type="PROSITE" id="PS51782"/>
    </source>
</evidence>
<evidence type="ECO:0000256" key="1">
    <source>
        <dbReference type="SAM" id="MobiDB-lite"/>
    </source>
</evidence>
<dbReference type="InterPro" id="IPR018392">
    <property type="entry name" value="LysM"/>
</dbReference>
<organism evidence="3 4">
    <name type="scientific">Heliorestis acidaminivorans</name>
    <dbReference type="NCBI Taxonomy" id="553427"/>
    <lineage>
        <taxon>Bacteria</taxon>
        <taxon>Bacillati</taxon>
        <taxon>Bacillota</taxon>
        <taxon>Clostridia</taxon>
        <taxon>Eubacteriales</taxon>
        <taxon>Heliobacteriaceae</taxon>
        <taxon>Heliorestis</taxon>
    </lineage>
</organism>
<dbReference type="InterPro" id="IPR016047">
    <property type="entry name" value="M23ase_b-sheet_dom"/>
</dbReference>
<dbReference type="InterPro" id="IPR011055">
    <property type="entry name" value="Dup_hybrid_motif"/>
</dbReference>
<dbReference type="PANTHER" id="PTHR21666:SF270">
    <property type="entry name" value="MUREIN HYDROLASE ACTIVATOR ENVC"/>
    <property type="match status" value="1"/>
</dbReference>
<dbReference type="InterPro" id="IPR050570">
    <property type="entry name" value="Cell_wall_metabolism_enzyme"/>
</dbReference>
<dbReference type="SUPFAM" id="SSF51261">
    <property type="entry name" value="Duplicated hybrid motif"/>
    <property type="match status" value="1"/>
</dbReference>
<feature type="region of interest" description="Disordered" evidence="1">
    <location>
        <begin position="89"/>
        <end position="125"/>
    </location>
</feature>
<dbReference type="EMBL" id="WBXO01000002">
    <property type="protein sequence ID" value="KAB2953822.1"/>
    <property type="molecule type" value="Genomic_DNA"/>
</dbReference>
<reference evidence="3 4" key="1">
    <citation type="submission" date="2019-10" db="EMBL/GenBank/DDBJ databases">
        <title>Whole-genome sequence of the extremophile Heliorestis acidaminivorans DSM 24790.</title>
        <authorList>
            <person name="Kyndt J.A."/>
            <person name="Meyer T.E."/>
        </authorList>
    </citation>
    <scope>NUCLEOTIDE SEQUENCE [LARGE SCALE GENOMIC DNA]</scope>
    <source>
        <strain evidence="3 4">DSM 24790</strain>
    </source>
</reference>
<dbReference type="Pfam" id="PF01551">
    <property type="entry name" value="Peptidase_M23"/>
    <property type="match status" value="1"/>
</dbReference>
<dbReference type="CDD" id="cd00118">
    <property type="entry name" value="LysM"/>
    <property type="match status" value="1"/>
</dbReference>
<dbReference type="SMART" id="SM00257">
    <property type="entry name" value="LysM"/>
    <property type="match status" value="1"/>
</dbReference>
<protein>
    <submittedName>
        <fullName evidence="3">Peptidoglycan DD-metalloendopeptidase family protein</fullName>
    </submittedName>
</protein>
<dbReference type="GO" id="GO:0004222">
    <property type="term" value="F:metalloendopeptidase activity"/>
    <property type="evidence" value="ECO:0007669"/>
    <property type="project" value="TreeGrafter"/>
</dbReference>
<dbReference type="PANTHER" id="PTHR21666">
    <property type="entry name" value="PEPTIDASE-RELATED"/>
    <property type="match status" value="1"/>
</dbReference>
<dbReference type="Pfam" id="PF01476">
    <property type="entry name" value="LysM"/>
    <property type="match status" value="1"/>
</dbReference>
<dbReference type="Proteomes" id="UP000468766">
    <property type="component" value="Unassembled WGS sequence"/>
</dbReference>
<dbReference type="Gene3D" id="2.70.70.10">
    <property type="entry name" value="Glucose Permease (Domain IIA)"/>
    <property type="match status" value="1"/>
</dbReference>
<dbReference type="PROSITE" id="PS51782">
    <property type="entry name" value="LYSM"/>
    <property type="match status" value="1"/>
</dbReference>
<dbReference type="OrthoDB" id="9814460at2"/>
<accession>A0A6I0F4Q2</accession>
<dbReference type="InterPro" id="IPR036779">
    <property type="entry name" value="LysM_dom_sf"/>
</dbReference>
<name>A0A6I0F4Q2_9FIRM</name>
<comment type="caution">
    <text evidence="3">The sequence shown here is derived from an EMBL/GenBank/DDBJ whole genome shotgun (WGS) entry which is preliminary data.</text>
</comment>
<evidence type="ECO:0000313" key="4">
    <source>
        <dbReference type="Proteomes" id="UP000468766"/>
    </source>
</evidence>
<dbReference type="AlphaFoldDB" id="A0A6I0F4Q2"/>
<evidence type="ECO:0000313" key="3">
    <source>
        <dbReference type="EMBL" id="KAB2953822.1"/>
    </source>
</evidence>
<sequence>MEPLKRGWKTKGSIVLSSLLCLSLFATQLIYPLASESYVNNDTLLRLLKGEHIKESLPIRTIEHVALNNKNTTTLPTLSSNIKITEETTAPRTNKTASTTATTTATKATTATKQTATTKTTSKENQSHKVVQGDTLYDIAIYYGMRLDDLIKINNLNPDTFIKPGQVIAVHNNKNVKSPATSRTFASRGAVLSTMQAPLQGRITSPFGPRNNNFHHGVDIAGDTGDTIRSVQSGKVTFAGWRPVYGQTVIIEHPHGVKTLYAHASKILVKEGQSVEKGQAIAQVGATGVSTGPHLHLEIHIDQKPVNPLAHIRSLGL</sequence>
<gene>
    <name evidence="3" type="ORF">F9B85_04190</name>
</gene>
<feature type="compositionally biased region" description="Low complexity" evidence="1">
    <location>
        <begin position="95"/>
        <end position="120"/>
    </location>
</feature>
<dbReference type="Gene3D" id="3.10.350.10">
    <property type="entry name" value="LysM domain"/>
    <property type="match status" value="1"/>
</dbReference>
<keyword evidence="4" id="KW-1185">Reference proteome</keyword>